<keyword evidence="9 11" id="KW-0456">Lyase</keyword>
<evidence type="ECO:0000256" key="4">
    <source>
        <dbReference type="ARBA" id="ARBA00022741"/>
    </source>
</evidence>
<evidence type="ECO:0000313" key="11">
    <source>
        <dbReference type="EMBL" id="VAW47026.1"/>
    </source>
</evidence>
<reference evidence="11" key="1">
    <citation type="submission" date="2018-06" db="EMBL/GenBank/DDBJ databases">
        <authorList>
            <person name="Zhirakovskaya E."/>
        </authorList>
    </citation>
    <scope>NUCLEOTIDE SEQUENCE</scope>
</reference>
<protein>
    <submittedName>
        <fullName evidence="11">Cyclic pyranopterin phosphate synthase (MoaA)</fullName>
        <ecNumber evidence="11">4.1.99.18</ecNumber>
    </submittedName>
</protein>
<dbReference type="GO" id="GO:0006777">
    <property type="term" value="P:Mo-molybdopterin cofactor biosynthetic process"/>
    <property type="evidence" value="ECO:0007669"/>
    <property type="project" value="UniProtKB-KW"/>
</dbReference>
<dbReference type="GO" id="GO:0051539">
    <property type="term" value="F:4 iron, 4 sulfur cluster binding"/>
    <property type="evidence" value="ECO:0007669"/>
    <property type="project" value="UniProtKB-KW"/>
</dbReference>
<proteinExistence type="inferred from homology"/>
<dbReference type="InterPro" id="IPR013785">
    <property type="entry name" value="Aldolase_TIM"/>
</dbReference>
<evidence type="ECO:0000256" key="3">
    <source>
        <dbReference type="ARBA" id="ARBA00022723"/>
    </source>
</evidence>
<dbReference type="Gene3D" id="3.20.20.70">
    <property type="entry name" value="Aldolase class I"/>
    <property type="match status" value="1"/>
</dbReference>
<keyword evidence="6" id="KW-0411">Iron-sulfur</keyword>
<evidence type="ECO:0000256" key="2">
    <source>
        <dbReference type="ARBA" id="ARBA00022691"/>
    </source>
</evidence>
<dbReference type="SFLD" id="SFLDG01386">
    <property type="entry name" value="main_SPASM_domain-containing"/>
    <property type="match status" value="1"/>
</dbReference>
<dbReference type="AlphaFoldDB" id="A0A3B0WRW6"/>
<evidence type="ECO:0000259" key="10">
    <source>
        <dbReference type="PROSITE" id="PS51918"/>
    </source>
</evidence>
<dbReference type="GO" id="GO:0061799">
    <property type="term" value="F:cyclic pyranopterin monophosphate synthase activity"/>
    <property type="evidence" value="ECO:0007669"/>
    <property type="project" value="TreeGrafter"/>
</dbReference>
<dbReference type="PANTHER" id="PTHR22960:SF0">
    <property type="entry name" value="MOLYBDENUM COFACTOR BIOSYNTHESIS PROTEIN 1"/>
    <property type="match status" value="1"/>
</dbReference>
<dbReference type="EC" id="4.1.99.18" evidence="11"/>
<keyword evidence="5" id="KW-0408">Iron</keyword>
<dbReference type="CDD" id="cd01335">
    <property type="entry name" value="Radical_SAM"/>
    <property type="match status" value="1"/>
</dbReference>
<dbReference type="CDD" id="cd21117">
    <property type="entry name" value="Twitch_MoaA"/>
    <property type="match status" value="1"/>
</dbReference>
<dbReference type="InterPro" id="IPR013483">
    <property type="entry name" value="MoaA"/>
</dbReference>
<evidence type="ECO:0000256" key="9">
    <source>
        <dbReference type="ARBA" id="ARBA00023239"/>
    </source>
</evidence>
<dbReference type="InterPro" id="IPR040064">
    <property type="entry name" value="MoaA-like"/>
</dbReference>
<dbReference type="GO" id="GO:0005525">
    <property type="term" value="F:GTP binding"/>
    <property type="evidence" value="ECO:0007669"/>
    <property type="project" value="UniProtKB-KW"/>
</dbReference>
<organism evidence="11">
    <name type="scientific">hydrothermal vent metagenome</name>
    <dbReference type="NCBI Taxonomy" id="652676"/>
    <lineage>
        <taxon>unclassified sequences</taxon>
        <taxon>metagenomes</taxon>
        <taxon>ecological metagenomes</taxon>
    </lineage>
</organism>
<dbReference type="Pfam" id="PF06463">
    <property type="entry name" value="Mob_synth_C"/>
    <property type="match status" value="1"/>
</dbReference>
<name>A0A3B0WRW6_9ZZZZ</name>
<dbReference type="EMBL" id="UOFB01000170">
    <property type="protein sequence ID" value="VAW47026.1"/>
    <property type="molecule type" value="Genomic_DNA"/>
</dbReference>
<dbReference type="InterPro" id="IPR007197">
    <property type="entry name" value="rSAM"/>
</dbReference>
<keyword evidence="1" id="KW-0004">4Fe-4S</keyword>
<evidence type="ECO:0000256" key="6">
    <source>
        <dbReference type="ARBA" id="ARBA00023014"/>
    </source>
</evidence>
<evidence type="ECO:0000256" key="7">
    <source>
        <dbReference type="ARBA" id="ARBA00023134"/>
    </source>
</evidence>
<dbReference type="SFLD" id="SFLDS00029">
    <property type="entry name" value="Radical_SAM"/>
    <property type="match status" value="1"/>
</dbReference>
<dbReference type="HAMAP" id="MF_01225_B">
    <property type="entry name" value="MoaA_B"/>
    <property type="match status" value="1"/>
</dbReference>
<keyword evidence="4" id="KW-0547">Nucleotide-binding</keyword>
<dbReference type="SFLD" id="SFLDG01383">
    <property type="entry name" value="cyclic_pyranopterin_phosphate"/>
    <property type="match status" value="1"/>
</dbReference>
<dbReference type="PANTHER" id="PTHR22960">
    <property type="entry name" value="MOLYBDOPTERIN COFACTOR SYNTHESIS PROTEIN A"/>
    <property type="match status" value="1"/>
</dbReference>
<keyword evidence="7" id="KW-0342">GTP-binding</keyword>
<dbReference type="NCBIfam" id="NF001199">
    <property type="entry name" value="PRK00164.2-1"/>
    <property type="match status" value="1"/>
</dbReference>
<dbReference type="Pfam" id="PF04055">
    <property type="entry name" value="Radical_SAM"/>
    <property type="match status" value="1"/>
</dbReference>
<keyword evidence="3" id="KW-0479">Metal-binding</keyword>
<dbReference type="SUPFAM" id="SSF102114">
    <property type="entry name" value="Radical SAM enzymes"/>
    <property type="match status" value="1"/>
</dbReference>
<evidence type="ECO:0000256" key="5">
    <source>
        <dbReference type="ARBA" id="ARBA00023004"/>
    </source>
</evidence>
<gene>
    <name evidence="11" type="ORF">MNBD_GAMMA04-2102</name>
</gene>
<evidence type="ECO:0000256" key="8">
    <source>
        <dbReference type="ARBA" id="ARBA00023150"/>
    </source>
</evidence>
<dbReference type="NCBIfam" id="TIGR02666">
    <property type="entry name" value="moaA"/>
    <property type="match status" value="1"/>
</dbReference>
<dbReference type="InterPro" id="IPR010505">
    <property type="entry name" value="MoaA_twitch"/>
</dbReference>
<keyword evidence="8" id="KW-0501">Molybdenum cofactor biosynthesis</keyword>
<dbReference type="InterPro" id="IPR058240">
    <property type="entry name" value="rSAM_sf"/>
</dbReference>
<dbReference type="InterPro" id="IPR050105">
    <property type="entry name" value="MoCo_biosynth_MoaA/MoaC"/>
</dbReference>
<sequence>MRTSLIDPFNRKIEYVRVSVTDKCNYRCDYCMPEQGIHPEGRHTEYLSYDEIARIIKAFVHLGVAKIRLTGGEPLVRKNLASLVDKIHIFEGLEDISLSTNAHHLEREAEALKKAGISRVNVSIDSLKPTRFNKITRGGDLEKVLAGVDKALEVGLTPVKFNMVVMKGTNDDEIEAMVDYGLAKGVEVRFIETMPIGPAGVSMMDQHYSADKILKRIQQHVGTDLIPSTGKTHDGPSKNFKIAGTNTRIGVISAVSQHFCESCNRVRLTAKGILALCLGQEDSVDLRTPLRNGISDDALEQLIVDAIRKKPERHFFTENVHNIEFRQMVELGG</sequence>
<accession>A0A3B0WRW6</accession>
<evidence type="ECO:0000256" key="1">
    <source>
        <dbReference type="ARBA" id="ARBA00022485"/>
    </source>
</evidence>
<dbReference type="GO" id="GO:0046872">
    <property type="term" value="F:metal ion binding"/>
    <property type="evidence" value="ECO:0007669"/>
    <property type="project" value="UniProtKB-KW"/>
</dbReference>
<feature type="domain" description="Radical SAM core" evidence="10">
    <location>
        <begin position="8"/>
        <end position="224"/>
    </location>
</feature>
<dbReference type="SFLD" id="SFLDG01067">
    <property type="entry name" value="SPASM/twitch_domain_containing"/>
    <property type="match status" value="1"/>
</dbReference>
<dbReference type="InterPro" id="IPR006638">
    <property type="entry name" value="Elp3/MiaA/NifB-like_rSAM"/>
</dbReference>
<dbReference type="PROSITE" id="PS51918">
    <property type="entry name" value="RADICAL_SAM"/>
    <property type="match status" value="1"/>
</dbReference>
<dbReference type="GO" id="GO:0061798">
    <property type="term" value="F:GTP 3',8'-cyclase activity"/>
    <property type="evidence" value="ECO:0007669"/>
    <property type="project" value="TreeGrafter"/>
</dbReference>
<dbReference type="SMART" id="SM00729">
    <property type="entry name" value="Elp3"/>
    <property type="match status" value="1"/>
</dbReference>
<keyword evidence="2" id="KW-0949">S-adenosyl-L-methionine</keyword>